<evidence type="ECO:0000256" key="1">
    <source>
        <dbReference type="ARBA" id="ARBA00004167"/>
    </source>
</evidence>
<proteinExistence type="predicted"/>
<dbReference type="PANTHER" id="PTHR30168:SF0">
    <property type="entry name" value="INNER MEMBRANE PROTEIN"/>
    <property type="match status" value="1"/>
</dbReference>
<accession>D1A4M2</accession>
<dbReference type="PANTHER" id="PTHR30168">
    <property type="entry name" value="PUTATIVE MEMBRANE PROTEIN YPFJ"/>
    <property type="match status" value="1"/>
</dbReference>
<dbReference type="AlphaFoldDB" id="D1A4M2"/>
<evidence type="ECO:0000256" key="5">
    <source>
        <dbReference type="SAM" id="MobiDB-lite"/>
    </source>
</evidence>
<protein>
    <recommendedName>
        <fullName evidence="9">Metalloprotease-like protein</fullName>
    </recommendedName>
</protein>
<dbReference type="InterPro" id="IPR007343">
    <property type="entry name" value="Uncharacterised_pept_Zn_put"/>
</dbReference>
<organism evidence="7 8">
    <name type="scientific">Thermomonospora curvata (strain ATCC 19995 / DSM 43183 / JCM 3096 / KCTC 9072 / NBRC 15933 / NCIMB 10081 / Henssen B9)</name>
    <dbReference type="NCBI Taxonomy" id="471852"/>
    <lineage>
        <taxon>Bacteria</taxon>
        <taxon>Bacillati</taxon>
        <taxon>Actinomycetota</taxon>
        <taxon>Actinomycetes</taxon>
        <taxon>Streptosporangiales</taxon>
        <taxon>Thermomonosporaceae</taxon>
        <taxon>Thermomonospora</taxon>
    </lineage>
</organism>
<comment type="subcellular location">
    <subcellularLocation>
        <location evidence="1">Membrane</location>
        <topology evidence="1">Single-pass membrane protein</topology>
    </subcellularLocation>
</comment>
<feature type="transmembrane region" description="Helical" evidence="6">
    <location>
        <begin position="46"/>
        <end position="69"/>
    </location>
</feature>
<feature type="region of interest" description="Disordered" evidence="5">
    <location>
        <begin position="77"/>
        <end position="104"/>
    </location>
</feature>
<dbReference type="STRING" id="471852.Tcur_0662"/>
<dbReference type="HOGENOM" id="CLU_050836_0_0_11"/>
<keyword evidence="4 6" id="KW-0472">Membrane</keyword>
<feature type="region of interest" description="Disordered" evidence="5">
    <location>
        <begin position="1"/>
        <end position="45"/>
    </location>
</feature>
<evidence type="ECO:0000313" key="8">
    <source>
        <dbReference type="Proteomes" id="UP000001918"/>
    </source>
</evidence>
<evidence type="ECO:0000313" key="7">
    <source>
        <dbReference type="EMBL" id="ACY96257.1"/>
    </source>
</evidence>
<sequence>MIPAMVRRTPAPEVRRHAAGYPQGPPFAQRYALPPRNRRPRRSAGGTAAGILGGIAALLTLAALGMAAFAEPGTMPVRIGRAPEVPRQTATDNPLYRTGPLTPTGCRLPRIQEGVDESMRHFMETLTQCLDRSWQRQFAAAGMPFRRPERVFWDSPGRGPCGSYPSPGTAAFYCPENNTMYVGLRHIVETAGGEPVSHYAVYARVIAHEYGHHVQEQAGILAYGHQRMEAASDADRAEISRRIELQAQCLAGLFLGAERRTLPMTRAQYAAMIADVRGRGDDRQSDGQRDHGSGRNYAGWVVKGYRGGSVSACNTWTVPSADVD</sequence>
<dbReference type="EMBL" id="CP001738">
    <property type="protein sequence ID" value="ACY96257.1"/>
    <property type="molecule type" value="Genomic_DNA"/>
</dbReference>
<dbReference type="eggNOG" id="COG2321">
    <property type="taxonomic scope" value="Bacteria"/>
</dbReference>
<dbReference type="SUPFAM" id="SSF55486">
    <property type="entry name" value="Metalloproteases ('zincins'), catalytic domain"/>
    <property type="match status" value="1"/>
</dbReference>
<evidence type="ECO:0000256" key="6">
    <source>
        <dbReference type="SAM" id="Phobius"/>
    </source>
</evidence>
<dbReference type="KEGG" id="tcu:Tcur_0662"/>
<evidence type="ECO:0008006" key="9">
    <source>
        <dbReference type="Google" id="ProtNLM"/>
    </source>
</evidence>
<keyword evidence="3 6" id="KW-1133">Transmembrane helix</keyword>
<dbReference type="Proteomes" id="UP000001918">
    <property type="component" value="Chromosome"/>
</dbReference>
<evidence type="ECO:0000256" key="4">
    <source>
        <dbReference type="ARBA" id="ARBA00023136"/>
    </source>
</evidence>
<keyword evidence="2 6" id="KW-0812">Transmembrane</keyword>
<name>D1A4M2_THECD</name>
<evidence type="ECO:0000256" key="3">
    <source>
        <dbReference type="ARBA" id="ARBA00022989"/>
    </source>
</evidence>
<keyword evidence="8" id="KW-1185">Reference proteome</keyword>
<reference evidence="7 8" key="1">
    <citation type="journal article" date="2011" name="Stand. Genomic Sci.">
        <title>Complete genome sequence of Thermomonospora curvata type strain (B9).</title>
        <authorList>
            <person name="Chertkov O."/>
            <person name="Sikorski J."/>
            <person name="Nolan M."/>
            <person name="Lapidus A."/>
            <person name="Lucas S."/>
            <person name="Del Rio T.G."/>
            <person name="Tice H."/>
            <person name="Cheng J.F."/>
            <person name="Goodwin L."/>
            <person name="Pitluck S."/>
            <person name="Liolios K."/>
            <person name="Ivanova N."/>
            <person name="Mavromatis K."/>
            <person name="Mikhailova N."/>
            <person name="Ovchinnikova G."/>
            <person name="Pati A."/>
            <person name="Chen A."/>
            <person name="Palaniappan K."/>
            <person name="Djao O.D."/>
            <person name="Land M."/>
            <person name="Hauser L."/>
            <person name="Chang Y.J."/>
            <person name="Jeffries C.D."/>
            <person name="Brettin T."/>
            <person name="Han C."/>
            <person name="Detter J.C."/>
            <person name="Rohde M."/>
            <person name="Goker M."/>
            <person name="Woyke T."/>
            <person name="Bristow J."/>
            <person name="Eisen J.A."/>
            <person name="Markowitz V."/>
            <person name="Hugenholtz P."/>
            <person name="Klenk H.P."/>
            <person name="Kyrpides N.C."/>
        </authorList>
    </citation>
    <scope>NUCLEOTIDE SEQUENCE [LARGE SCALE GENOMIC DNA]</scope>
    <source>
        <strain evidence="8">ATCC 19995 / DSM 43183 / JCM 3096 / KCTC 9072 / NBRC 15933 / NCIMB 10081 / Henssen B9</strain>
    </source>
</reference>
<gene>
    <name evidence="7" type="ordered locus">Tcur_0662</name>
</gene>
<dbReference type="GO" id="GO:0016020">
    <property type="term" value="C:membrane"/>
    <property type="evidence" value="ECO:0007669"/>
    <property type="project" value="UniProtKB-SubCell"/>
</dbReference>
<evidence type="ECO:0000256" key="2">
    <source>
        <dbReference type="ARBA" id="ARBA00022692"/>
    </source>
</evidence>
<dbReference type="Pfam" id="PF04228">
    <property type="entry name" value="Zn_peptidase"/>
    <property type="match status" value="1"/>
</dbReference>